<dbReference type="InterPro" id="IPR000421">
    <property type="entry name" value="FA58C"/>
</dbReference>
<evidence type="ECO:0000313" key="4">
    <source>
        <dbReference type="Proteomes" id="UP001336250"/>
    </source>
</evidence>
<dbReference type="NCBIfam" id="TIGR02595">
    <property type="entry name" value="PEP_CTERM"/>
    <property type="match status" value="1"/>
</dbReference>
<dbReference type="SUPFAM" id="SSF49785">
    <property type="entry name" value="Galactose-binding domain-like"/>
    <property type="match status" value="1"/>
</dbReference>
<dbReference type="Pfam" id="PF00754">
    <property type="entry name" value="F5_F8_type_C"/>
    <property type="match status" value="1"/>
</dbReference>
<sequence length="198" mass="20650">MKIRHLLLAGVAIVAVGSANAATNVALGKATSSSSIYDDRFVSGNVVDGNIIDSDSPFGYWLSGEGGVAGEWVQVDLGGQFSIDSFSLFNTHNRDWQDRGIQGFTLSVSADGTAFTDVASTSFTNAQWLDQTALSIDPASTVLGRYVRVTANSCFGCSGVGLAELQVYGVSAVPEPGTYALMALGLAALGMVARRRQA</sequence>
<proteinExistence type="predicted"/>
<dbReference type="PROSITE" id="PS50022">
    <property type="entry name" value="FA58C_3"/>
    <property type="match status" value="1"/>
</dbReference>
<dbReference type="AlphaFoldDB" id="A0AAW9QDI9"/>
<accession>A0AAW9QDI9</accession>
<feature type="signal peptide" evidence="1">
    <location>
        <begin position="1"/>
        <end position="21"/>
    </location>
</feature>
<dbReference type="PANTHER" id="PTHR45713">
    <property type="entry name" value="FTP DOMAIN-CONTAINING PROTEIN"/>
    <property type="match status" value="1"/>
</dbReference>
<evidence type="ECO:0000256" key="1">
    <source>
        <dbReference type="SAM" id="SignalP"/>
    </source>
</evidence>
<evidence type="ECO:0000313" key="3">
    <source>
        <dbReference type="EMBL" id="MEF7617131.1"/>
    </source>
</evidence>
<name>A0AAW9QDI9_9BURK</name>
<dbReference type="Gene3D" id="2.60.120.260">
    <property type="entry name" value="Galactose-binding domain-like"/>
    <property type="match status" value="1"/>
</dbReference>
<keyword evidence="1" id="KW-0732">Signal</keyword>
<dbReference type="Proteomes" id="UP001336250">
    <property type="component" value="Unassembled WGS sequence"/>
</dbReference>
<gene>
    <name evidence="3" type="ORF">V4F39_24675</name>
</gene>
<protein>
    <submittedName>
        <fullName evidence="3">Discoidin domain-containing protein</fullName>
    </submittedName>
</protein>
<dbReference type="Pfam" id="PF07589">
    <property type="entry name" value="PEP-CTERM"/>
    <property type="match status" value="1"/>
</dbReference>
<comment type="caution">
    <text evidence="3">The sequence shown here is derived from an EMBL/GenBank/DDBJ whole genome shotgun (WGS) entry which is preliminary data.</text>
</comment>
<evidence type="ECO:0000259" key="2">
    <source>
        <dbReference type="PROSITE" id="PS50022"/>
    </source>
</evidence>
<dbReference type="InterPro" id="IPR051941">
    <property type="entry name" value="BG_Antigen-Binding_Lectin"/>
</dbReference>
<dbReference type="PANTHER" id="PTHR45713:SF6">
    <property type="entry name" value="F5_8 TYPE C DOMAIN-CONTAINING PROTEIN"/>
    <property type="match status" value="1"/>
</dbReference>
<keyword evidence="4" id="KW-1185">Reference proteome</keyword>
<dbReference type="EMBL" id="JAZIBG010000054">
    <property type="protein sequence ID" value="MEF7617131.1"/>
    <property type="molecule type" value="Genomic_DNA"/>
</dbReference>
<dbReference type="InterPro" id="IPR013424">
    <property type="entry name" value="Ice-binding_C"/>
</dbReference>
<dbReference type="InterPro" id="IPR008979">
    <property type="entry name" value="Galactose-bd-like_sf"/>
</dbReference>
<dbReference type="RefSeq" id="WP_332292815.1">
    <property type="nucleotide sequence ID" value="NZ_JAZIBG010000054.1"/>
</dbReference>
<reference evidence="3 4" key="1">
    <citation type="submission" date="2024-02" db="EMBL/GenBank/DDBJ databases">
        <title>Genome sequence of Aquincola sp. MAHUQ-54.</title>
        <authorList>
            <person name="Huq M.A."/>
        </authorList>
    </citation>
    <scope>NUCLEOTIDE SEQUENCE [LARGE SCALE GENOMIC DNA]</scope>
    <source>
        <strain evidence="3 4">MAHUQ-54</strain>
    </source>
</reference>
<feature type="chain" id="PRO_5043510939" evidence="1">
    <location>
        <begin position="22"/>
        <end position="198"/>
    </location>
</feature>
<feature type="domain" description="F5/8 type C" evidence="2">
    <location>
        <begin position="11"/>
        <end position="170"/>
    </location>
</feature>
<organism evidence="3 4">
    <name type="scientific">Aquincola agrisoli</name>
    <dbReference type="NCBI Taxonomy" id="3119538"/>
    <lineage>
        <taxon>Bacteria</taxon>
        <taxon>Pseudomonadati</taxon>
        <taxon>Pseudomonadota</taxon>
        <taxon>Betaproteobacteria</taxon>
        <taxon>Burkholderiales</taxon>
        <taxon>Sphaerotilaceae</taxon>
        <taxon>Aquincola</taxon>
    </lineage>
</organism>